<sequence length="127" mass="13753">MFLCSERTQCENGWFGPDCQYQCHCVGSAPCGREDGSCSLGCHKDWFGPDCQYQRHCAGSALCGREDGSCSSGCHKDWFGPTASTCITVLGLLYVVETIVPVAQAVTRTGSARLPVPVSLCWVCSMW</sequence>
<name>A0AAE1AF66_9GAST</name>
<accession>A0AAE1AF66</accession>
<proteinExistence type="predicted"/>
<dbReference type="EMBL" id="JAWDGP010001960">
    <property type="protein sequence ID" value="KAK3786517.1"/>
    <property type="molecule type" value="Genomic_DNA"/>
</dbReference>
<gene>
    <name evidence="1" type="ORF">RRG08_046412</name>
</gene>
<evidence type="ECO:0000313" key="1">
    <source>
        <dbReference type="EMBL" id="KAK3786517.1"/>
    </source>
</evidence>
<comment type="caution">
    <text evidence="1">The sequence shown here is derived from an EMBL/GenBank/DDBJ whole genome shotgun (WGS) entry which is preliminary data.</text>
</comment>
<dbReference type="Proteomes" id="UP001283361">
    <property type="component" value="Unassembled WGS sequence"/>
</dbReference>
<evidence type="ECO:0000313" key="2">
    <source>
        <dbReference type="Proteomes" id="UP001283361"/>
    </source>
</evidence>
<organism evidence="1 2">
    <name type="scientific">Elysia crispata</name>
    <name type="common">lettuce slug</name>
    <dbReference type="NCBI Taxonomy" id="231223"/>
    <lineage>
        <taxon>Eukaryota</taxon>
        <taxon>Metazoa</taxon>
        <taxon>Spiralia</taxon>
        <taxon>Lophotrochozoa</taxon>
        <taxon>Mollusca</taxon>
        <taxon>Gastropoda</taxon>
        <taxon>Heterobranchia</taxon>
        <taxon>Euthyneura</taxon>
        <taxon>Panpulmonata</taxon>
        <taxon>Sacoglossa</taxon>
        <taxon>Placobranchoidea</taxon>
        <taxon>Plakobranchidae</taxon>
        <taxon>Elysia</taxon>
    </lineage>
</organism>
<dbReference type="AlphaFoldDB" id="A0AAE1AF66"/>
<reference evidence="1" key="1">
    <citation type="journal article" date="2023" name="G3 (Bethesda)">
        <title>A reference genome for the long-term kleptoplast-retaining sea slug Elysia crispata morphotype clarki.</title>
        <authorList>
            <person name="Eastman K.E."/>
            <person name="Pendleton A.L."/>
            <person name="Shaikh M.A."/>
            <person name="Suttiyut T."/>
            <person name="Ogas R."/>
            <person name="Tomko P."/>
            <person name="Gavelis G."/>
            <person name="Widhalm J.R."/>
            <person name="Wisecaver J.H."/>
        </authorList>
    </citation>
    <scope>NUCLEOTIDE SEQUENCE</scope>
    <source>
        <strain evidence="1">ECLA1</strain>
    </source>
</reference>
<keyword evidence="2" id="KW-1185">Reference proteome</keyword>
<protein>
    <submittedName>
        <fullName evidence="1">Uncharacterized protein</fullName>
    </submittedName>
</protein>
<dbReference type="Gene3D" id="2.170.300.10">
    <property type="entry name" value="Tie2 ligand-binding domain superfamily"/>
    <property type="match status" value="1"/>
</dbReference>